<protein>
    <submittedName>
        <fullName evidence="2">Fructose-6-phosphate aldolase</fullName>
    </submittedName>
</protein>
<dbReference type="InterPro" id="IPR001585">
    <property type="entry name" value="TAL/FSA"/>
</dbReference>
<dbReference type="PANTHER" id="PTHR10683">
    <property type="entry name" value="TRANSALDOLASE"/>
    <property type="match status" value="1"/>
</dbReference>
<evidence type="ECO:0000313" key="2">
    <source>
        <dbReference type="EMBL" id="MBV7389760.1"/>
    </source>
</evidence>
<dbReference type="EMBL" id="JAHUZB010000001">
    <property type="protein sequence ID" value="MBV7389760.1"/>
    <property type="molecule type" value="Genomic_DNA"/>
</dbReference>
<keyword evidence="3" id="KW-1185">Reference proteome</keyword>
<reference evidence="2 3" key="1">
    <citation type="submission" date="2021-06" db="EMBL/GenBank/DDBJ databases">
        <title>Enterococcus alishanensis sp. nov., a novel lactic acid bacterium isolated from fresh coffee beans.</title>
        <authorList>
            <person name="Chen Y.-S."/>
        </authorList>
    </citation>
    <scope>NUCLEOTIDE SEQUENCE [LARGE SCALE GENOMIC DNA]</scope>
    <source>
        <strain evidence="2 3">ALS3</strain>
    </source>
</reference>
<dbReference type="Pfam" id="PF00923">
    <property type="entry name" value="TAL_FSA"/>
    <property type="match status" value="1"/>
</dbReference>
<dbReference type="Proteomes" id="UP000774130">
    <property type="component" value="Unassembled WGS sequence"/>
</dbReference>
<dbReference type="CDD" id="cd00956">
    <property type="entry name" value="Transaldolase_FSA"/>
    <property type="match status" value="1"/>
</dbReference>
<accession>A0ABS6TA57</accession>
<gene>
    <name evidence="2" type="ORF">KUA55_03645</name>
</gene>
<organism evidence="2 3">
    <name type="scientific">Enterococcus alishanensis</name>
    <dbReference type="NCBI Taxonomy" id="1303817"/>
    <lineage>
        <taxon>Bacteria</taxon>
        <taxon>Bacillati</taxon>
        <taxon>Bacillota</taxon>
        <taxon>Bacilli</taxon>
        <taxon>Lactobacillales</taxon>
        <taxon>Enterococcaceae</taxon>
        <taxon>Enterococcus</taxon>
    </lineage>
</organism>
<evidence type="ECO:0000256" key="1">
    <source>
        <dbReference type="ARBA" id="ARBA00023270"/>
    </source>
</evidence>
<dbReference type="RefSeq" id="WP_218324804.1">
    <property type="nucleotide sequence ID" value="NZ_JAHUZB010000001.1"/>
</dbReference>
<comment type="caution">
    <text evidence="2">The sequence shown here is derived from an EMBL/GenBank/DDBJ whole genome shotgun (WGS) entry which is preliminary data.</text>
</comment>
<keyword evidence="1" id="KW-0704">Schiff base</keyword>
<dbReference type="InterPro" id="IPR033919">
    <property type="entry name" value="TSA/FSA_arc/bac"/>
</dbReference>
<name>A0ABS6TA57_9ENTE</name>
<sequence length="229" mass="24944">MIYYIDAADVEVVKEAASTYPIAGVTMNPTIVKNDLKNKKVPFFELTTQITKLIGEEKEFHIQVVATKAEDMVKEAQALRKNIKGNLYVKIPATTAGYQAMMTLKELGIKTTATAIIDVNQALLAANAGASYVAIYVNRVSNISADGDQVVLNAVKAFRQNNLTTKVLGSSFKNALQVEKAAMNGAYGVAVGYDVFKASATHPLTDSSVEQFKLDWESVYGEGNKIYQF</sequence>
<dbReference type="PANTHER" id="PTHR10683:SF36">
    <property type="entry name" value="TRANSALDOLASE"/>
    <property type="match status" value="1"/>
</dbReference>
<proteinExistence type="predicted"/>
<evidence type="ECO:0000313" key="3">
    <source>
        <dbReference type="Proteomes" id="UP000774130"/>
    </source>
</evidence>